<keyword evidence="2" id="KW-0560">Oxidoreductase</keyword>
<dbReference type="InterPro" id="IPR051911">
    <property type="entry name" value="SDR_oxidoreductase"/>
</dbReference>
<dbReference type="Pfam" id="PF00106">
    <property type="entry name" value="adh_short"/>
    <property type="match status" value="1"/>
</dbReference>
<dbReference type="EMBL" id="PYLQ01000002">
    <property type="protein sequence ID" value="PST42948.1"/>
    <property type="molecule type" value="Genomic_DNA"/>
</dbReference>
<dbReference type="Proteomes" id="UP000240974">
    <property type="component" value="Unassembled WGS sequence"/>
</dbReference>
<dbReference type="SUPFAM" id="SSF51735">
    <property type="entry name" value="NAD(P)-binding Rossmann-fold domains"/>
    <property type="match status" value="1"/>
</dbReference>
<dbReference type="GO" id="GO:0016491">
    <property type="term" value="F:oxidoreductase activity"/>
    <property type="evidence" value="ECO:0007669"/>
    <property type="project" value="UniProtKB-KW"/>
</dbReference>
<dbReference type="PANTHER" id="PTHR43976">
    <property type="entry name" value="SHORT CHAIN DEHYDROGENASE"/>
    <property type="match status" value="1"/>
</dbReference>
<dbReference type="RefSeq" id="WP_107029145.1">
    <property type="nucleotide sequence ID" value="NZ_PYLQ01000002.1"/>
</dbReference>
<evidence type="ECO:0000256" key="2">
    <source>
        <dbReference type="ARBA" id="ARBA00023002"/>
    </source>
</evidence>
<dbReference type="InterPro" id="IPR002347">
    <property type="entry name" value="SDR_fam"/>
</dbReference>
<evidence type="ECO:0000313" key="4">
    <source>
        <dbReference type="Proteomes" id="UP000240974"/>
    </source>
</evidence>
<sequence>MEGVKELFNTNFLGPVCLIKEVLSEMRKRKSSAIINISSLGALTCNGGSGYYSASKSALEKMSISLRDEVESLEIKVMIVEPGPFRTNFRVSHIPSEDRGIDDYAKIKEARQRLAQDPFGQKGDPYKAAQVIVSTIEKEDYPKMILLGKGTTNLVVKILSDQINEIKNGKI</sequence>
<accession>A0A2T3G603</accession>
<comment type="caution">
    <text evidence="3">The sequence shown here is derived from an EMBL/GenBank/DDBJ whole genome shotgun (WGS) entry which is preliminary data.</text>
</comment>
<keyword evidence="4" id="KW-1185">Reference proteome</keyword>
<proteinExistence type="inferred from homology"/>
<dbReference type="InterPro" id="IPR036291">
    <property type="entry name" value="NAD(P)-bd_dom_sf"/>
</dbReference>
<dbReference type="AlphaFoldDB" id="A0A2T3G603"/>
<gene>
    <name evidence="3" type="ORF">C7U54_02060</name>
</gene>
<evidence type="ECO:0000256" key="1">
    <source>
        <dbReference type="ARBA" id="ARBA00006484"/>
    </source>
</evidence>
<dbReference type="Gene3D" id="3.40.50.720">
    <property type="entry name" value="NAD(P)-binding Rossmann-like Domain"/>
    <property type="match status" value="1"/>
</dbReference>
<reference evidence="3 4" key="1">
    <citation type="journal article" date="2019" name="Int. J. Syst. Evol. Microbiol.">
        <title>Faecalibacillus intestinalis gen. nov., sp. nov. and Faecalibacillus faecis sp. nov., isolated from human faeces.</title>
        <authorList>
            <person name="Seo B."/>
            <person name="Jeon K."/>
            <person name="Baek I."/>
            <person name="Lee Y.M."/>
            <person name="Baek K."/>
            <person name="Ko G."/>
        </authorList>
    </citation>
    <scope>NUCLEOTIDE SEQUENCE [LARGE SCALE GENOMIC DNA]</scope>
    <source>
        <strain evidence="3 4">SNUG30099</strain>
    </source>
</reference>
<name>A0A2T3G603_9FIRM</name>
<organism evidence="3 4">
    <name type="scientific">Faecalibacillus intestinalis</name>
    <dbReference type="NCBI Taxonomy" id="1982626"/>
    <lineage>
        <taxon>Bacteria</taxon>
        <taxon>Bacillati</taxon>
        <taxon>Bacillota</taxon>
        <taxon>Erysipelotrichia</taxon>
        <taxon>Erysipelotrichales</taxon>
        <taxon>Coprobacillaceae</taxon>
        <taxon>Faecalibacillus</taxon>
    </lineage>
</organism>
<comment type="similarity">
    <text evidence="1">Belongs to the short-chain dehydrogenases/reductases (SDR) family.</text>
</comment>
<dbReference type="PANTHER" id="PTHR43976:SF16">
    <property type="entry name" value="SHORT-CHAIN DEHYDROGENASE_REDUCTASE FAMILY PROTEIN"/>
    <property type="match status" value="1"/>
</dbReference>
<dbReference type="PRINTS" id="PR00081">
    <property type="entry name" value="GDHRDH"/>
</dbReference>
<evidence type="ECO:0000313" key="3">
    <source>
        <dbReference type="EMBL" id="PST42948.1"/>
    </source>
</evidence>
<protein>
    <submittedName>
        <fullName evidence="3">Uncharacterized protein</fullName>
    </submittedName>
</protein>